<dbReference type="EMBL" id="FQZU01000006">
    <property type="protein sequence ID" value="SHJ34661.1"/>
    <property type="molecule type" value="Genomic_DNA"/>
</dbReference>
<feature type="domain" description="HPr" evidence="5">
    <location>
        <begin position="9"/>
        <end position="98"/>
    </location>
</feature>
<dbReference type="Pfam" id="PF00381">
    <property type="entry name" value="PTS-HPr"/>
    <property type="match status" value="1"/>
</dbReference>
<dbReference type="GO" id="GO:0009401">
    <property type="term" value="P:phosphoenolpyruvate-dependent sugar phosphotransferase system"/>
    <property type="evidence" value="ECO:0007669"/>
    <property type="project" value="UniProtKB-KW"/>
</dbReference>
<gene>
    <name evidence="6" type="ORF">SAMN02745216_01504</name>
</gene>
<protein>
    <submittedName>
        <fullName evidence="6">Phosphocarrier protein</fullName>
    </submittedName>
</protein>
<proteinExistence type="inferred from homology"/>
<evidence type="ECO:0000256" key="4">
    <source>
        <dbReference type="ARBA" id="ARBA00022683"/>
    </source>
</evidence>
<dbReference type="InterPro" id="IPR035895">
    <property type="entry name" value="HPr-like_sf"/>
</dbReference>
<dbReference type="PANTHER" id="PTHR33705">
    <property type="entry name" value="PHOSPHOCARRIER PROTEIN HPR"/>
    <property type="match status" value="1"/>
</dbReference>
<dbReference type="PROSITE" id="PS51350">
    <property type="entry name" value="PTS_HPR_DOM"/>
    <property type="match status" value="1"/>
</dbReference>
<dbReference type="GO" id="GO:0005737">
    <property type="term" value="C:cytoplasm"/>
    <property type="evidence" value="ECO:0007669"/>
    <property type="project" value="UniProtKB-SubCell"/>
</dbReference>
<comment type="subcellular location">
    <subcellularLocation>
        <location evidence="1">Cytoplasm</location>
    </subcellularLocation>
</comment>
<dbReference type="NCBIfam" id="TIGR01003">
    <property type="entry name" value="PTS_HPr_family"/>
    <property type="match status" value="1"/>
</dbReference>
<sequence length="98" mass="10395">MNQERNEDMQEVTLIIKNELGLHARCAAMVAKTASKAKGAVFLSASGNTADATDVLDMLMLAPHAAQGMEISIAVQEASDAEILKELAALVEDGFGEY</sequence>
<evidence type="ECO:0000313" key="7">
    <source>
        <dbReference type="Proteomes" id="UP000183994"/>
    </source>
</evidence>
<keyword evidence="3" id="KW-0963">Cytoplasm</keyword>
<organism evidence="6 7">
    <name type="scientific">Desulfatibacillum alkenivorans DSM 16219</name>
    <dbReference type="NCBI Taxonomy" id="1121393"/>
    <lineage>
        <taxon>Bacteria</taxon>
        <taxon>Pseudomonadati</taxon>
        <taxon>Thermodesulfobacteriota</taxon>
        <taxon>Desulfobacteria</taxon>
        <taxon>Desulfobacterales</taxon>
        <taxon>Desulfatibacillaceae</taxon>
        <taxon>Desulfatibacillum</taxon>
    </lineage>
</organism>
<dbReference type="InterPro" id="IPR000032">
    <property type="entry name" value="HPr-like"/>
</dbReference>
<evidence type="ECO:0000256" key="1">
    <source>
        <dbReference type="ARBA" id="ARBA00004496"/>
    </source>
</evidence>
<name>A0A1M6IJL3_9BACT</name>
<reference evidence="7" key="1">
    <citation type="submission" date="2016-11" db="EMBL/GenBank/DDBJ databases">
        <authorList>
            <person name="Varghese N."/>
            <person name="Submissions S."/>
        </authorList>
    </citation>
    <scope>NUCLEOTIDE SEQUENCE [LARGE SCALE GENOMIC DNA]</scope>
    <source>
        <strain evidence="7">DSM 16219</strain>
    </source>
</reference>
<dbReference type="InterPro" id="IPR050399">
    <property type="entry name" value="HPr"/>
</dbReference>
<dbReference type="STRING" id="1121393.SAMN02745216_01504"/>
<evidence type="ECO:0000256" key="2">
    <source>
        <dbReference type="ARBA" id="ARBA00010736"/>
    </source>
</evidence>
<evidence type="ECO:0000256" key="3">
    <source>
        <dbReference type="ARBA" id="ARBA00022490"/>
    </source>
</evidence>
<evidence type="ECO:0000259" key="5">
    <source>
        <dbReference type="PROSITE" id="PS51350"/>
    </source>
</evidence>
<accession>A0A1M6IJL3</accession>
<dbReference type="Proteomes" id="UP000183994">
    <property type="component" value="Unassembled WGS sequence"/>
</dbReference>
<dbReference type="PANTHER" id="PTHR33705:SF2">
    <property type="entry name" value="PHOSPHOCARRIER PROTEIN NPR"/>
    <property type="match status" value="1"/>
</dbReference>
<keyword evidence="7" id="KW-1185">Reference proteome</keyword>
<comment type="similarity">
    <text evidence="2">Belongs to the HPr family.</text>
</comment>
<dbReference type="Gene3D" id="3.30.1340.10">
    <property type="entry name" value="HPr-like"/>
    <property type="match status" value="1"/>
</dbReference>
<dbReference type="SUPFAM" id="SSF55594">
    <property type="entry name" value="HPr-like"/>
    <property type="match status" value="1"/>
</dbReference>
<keyword evidence="4" id="KW-0598">Phosphotransferase system</keyword>
<dbReference type="RefSeq" id="WP_244549295.1">
    <property type="nucleotide sequence ID" value="NZ_FQZU01000006.1"/>
</dbReference>
<evidence type="ECO:0000313" key="6">
    <source>
        <dbReference type="EMBL" id="SHJ34661.1"/>
    </source>
</evidence>
<dbReference type="AlphaFoldDB" id="A0A1M6IJL3"/>